<dbReference type="Pfam" id="PF07714">
    <property type="entry name" value="PK_Tyr_Ser-Thr"/>
    <property type="match status" value="1"/>
</dbReference>
<dbReference type="GO" id="GO:0005524">
    <property type="term" value="F:ATP binding"/>
    <property type="evidence" value="ECO:0007669"/>
    <property type="project" value="UniProtKB-KW"/>
</dbReference>
<dbReference type="SUPFAM" id="SSF56112">
    <property type="entry name" value="Protein kinase-like (PK-like)"/>
    <property type="match status" value="1"/>
</dbReference>
<dbReference type="STRING" id="27342.A0A0H2RA15"/>
<dbReference type="PANTHER" id="PTHR44329:SF298">
    <property type="entry name" value="MIXED LINEAGE KINASE DOMAIN-LIKE PROTEIN"/>
    <property type="match status" value="1"/>
</dbReference>
<protein>
    <submittedName>
        <fullName evidence="4">Kinase-like protein</fullName>
    </submittedName>
</protein>
<dbReference type="InParanoid" id="A0A0H2RA15"/>
<evidence type="ECO:0000256" key="1">
    <source>
        <dbReference type="ARBA" id="ARBA00022741"/>
    </source>
</evidence>
<dbReference type="InterPro" id="IPR051681">
    <property type="entry name" value="Ser/Thr_Kinases-Pseudokinases"/>
</dbReference>
<dbReference type="GO" id="GO:0004674">
    <property type="term" value="F:protein serine/threonine kinase activity"/>
    <property type="evidence" value="ECO:0007669"/>
    <property type="project" value="TreeGrafter"/>
</dbReference>
<dbReference type="EMBL" id="KQ086081">
    <property type="protein sequence ID" value="KLO08684.1"/>
    <property type="molecule type" value="Genomic_DNA"/>
</dbReference>
<organism evidence="4 5">
    <name type="scientific">Schizopora paradoxa</name>
    <dbReference type="NCBI Taxonomy" id="27342"/>
    <lineage>
        <taxon>Eukaryota</taxon>
        <taxon>Fungi</taxon>
        <taxon>Dikarya</taxon>
        <taxon>Basidiomycota</taxon>
        <taxon>Agaricomycotina</taxon>
        <taxon>Agaricomycetes</taxon>
        <taxon>Hymenochaetales</taxon>
        <taxon>Schizoporaceae</taxon>
        <taxon>Schizopora</taxon>
    </lineage>
</organism>
<dbReference type="InterPro" id="IPR000719">
    <property type="entry name" value="Prot_kinase_dom"/>
</dbReference>
<proteinExistence type="predicted"/>
<dbReference type="Proteomes" id="UP000053477">
    <property type="component" value="Unassembled WGS sequence"/>
</dbReference>
<sequence length="329" mass="37269">MTRPTRCNSQDELDELLLSLQELNLSKSISFRTNYMQAHGGFCDVFMGYSSKHGEMRVAVKRLRIHILHNRDVSKMIFRELKIWSTLKHPNVLPLLGYVMHDKYPCSVSQWMVNGTVRKCLDNSVALDILEMARGIAAGLLHLHQKGVIHSDLKCDNVFVSDEGHPLLADFGISRVMSASTTLTFGSSCTAGSARWMAKELLMVAWDDPNSGKHSKATDVWAFGMVVYELATGLLPYPDLRNDLQVSMAIISDQFPRRPPSDNNVCQHFMWSICEMCWVTMPSDRPDMDLICSVLSENPWNQIYTPPRRSPSTLEIDTLGSKNRCKWIT</sequence>
<gene>
    <name evidence="4" type="ORF">SCHPADRAFT_599298</name>
</gene>
<evidence type="ECO:0000256" key="2">
    <source>
        <dbReference type="ARBA" id="ARBA00022840"/>
    </source>
</evidence>
<reference evidence="4 5" key="1">
    <citation type="submission" date="2015-04" db="EMBL/GenBank/DDBJ databases">
        <title>Complete genome sequence of Schizopora paradoxa KUC8140, a cosmopolitan wood degrader in East Asia.</title>
        <authorList>
            <consortium name="DOE Joint Genome Institute"/>
            <person name="Min B."/>
            <person name="Park H."/>
            <person name="Jang Y."/>
            <person name="Kim J.-J."/>
            <person name="Kim K.H."/>
            <person name="Pangilinan J."/>
            <person name="Lipzen A."/>
            <person name="Riley R."/>
            <person name="Grigoriev I.V."/>
            <person name="Spatafora J.W."/>
            <person name="Choi I.-G."/>
        </authorList>
    </citation>
    <scope>NUCLEOTIDE SEQUENCE [LARGE SCALE GENOMIC DNA]</scope>
    <source>
        <strain evidence="4 5">KUC8140</strain>
    </source>
</reference>
<dbReference type="SMART" id="SM00220">
    <property type="entry name" value="S_TKc"/>
    <property type="match status" value="1"/>
</dbReference>
<keyword evidence="2" id="KW-0067">ATP-binding</keyword>
<dbReference type="OrthoDB" id="4062651at2759"/>
<keyword evidence="4" id="KW-0418">Kinase</keyword>
<dbReference type="PANTHER" id="PTHR44329">
    <property type="entry name" value="SERINE/THREONINE-PROTEIN KINASE TNNI3K-RELATED"/>
    <property type="match status" value="1"/>
</dbReference>
<dbReference type="PROSITE" id="PS50011">
    <property type="entry name" value="PROTEIN_KINASE_DOM"/>
    <property type="match status" value="1"/>
</dbReference>
<name>A0A0H2RA15_9AGAM</name>
<keyword evidence="5" id="KW-1185">Reference proteome</keyword>
<dbReference type="PROSITE" id="PS00108">
    <property type="entry name" value="PROTEIN_KINASE_ST"/>
    <property type="match status" value="1"/>
</dbReference>
<dbReference type="AlphaFoldDB" id="A0A0H2RA15"/>
<dbReference type="InterPro" id="IPR001245">
    <property type="entry name" value="Ser-Thr/Tyr_kinase_cat_dom"/>
</dbReference>
<dbReference type="Gene3D" id="1.10.510.10">
    <property type="entry name" value="Transferase(Phosphotransferase) domain 1"/>
    <property type="match status" value="1"/>
</dbReference>
<keyword evidence="4" id="KW-0808">Transferase</keyword>
<feature type="domain" description="Protein kinase" evidence="3">
    <location>
        <begin position="31"/>
        <end position="301"/>
    </location>
</feature>
<evidence type="ECO:0000259" key="3">
    <source>
        <dbReference type="PROSITE" id="PS50011"/>
    </source>
</evidence>
<dbReference type="InterPro" id="IPR008271">
    <property type="entry name" value="Ser/Thr_kinase_AS"/>
</dbReference>
<keyword evidence="1" id="KW-0547">Nucleotide-binding</keyword>
<evidence type="ECO:0000313" key="5">
    <source>
        <dbReference type="Proteomes" id="UP000053477"/>
    </source>
</evidence>
<dbReference type="InterPro" id="IPR011009">
    <property type="entry name" value="Kinase-like_dom_sf"/>
</dbReference>
<evidence type="ECO:0000313" key="4">
    <source>
        <dbReference type="EMBL" id="KLO08684.1"/>
    </source>
</evidence>
<accession>A0A0H2RA15</accession>